<dbReference type="Pfam" id="PF01793">
    <property type="entry name" value="Glyco_transf_15"/>
    <property type="match status" value="1"/>
</dbReference>
<dbReference type="Gene3D" id="3.90.550.10">
    <property type="entry name" value="Spore Coat Polysaccharide Biosynthesis Protein SpsA, Chain A"/>
    <property type="match status" value="1"/>
</dbReference>
<dbReference type="AlphaFoldDB" id="A0A8H7BMI6"/>
<dbReference type="InterPro" id="IPR003591">
    <property type="entry name" value="Leu-rich_rpt_typical-subtyp"/>
</dbReference>
<protein>
    <submittedName>
        <fullName evidence="6">Alpha 1,2-mannosyltransferase 2.4.1</fullName>
    </submittedName>
</protein>
<proteinExistence type="inferred from homology"/>
<dbReference type="SMART" id="SM00364">
    <property type="entry name" value="LRR_BAC"/>
    <property type="match status" value="6"/>
</dbReference>
<dbReference type="EMBL" id="JABAYA010000121">
    <property type="protein sequence ID" value="KAF7724374.1"/>
    <property type="molecule type" value="Genomic_DNA"/>
</dbReference>
<gene>
    <name evidence="6" type="primary">KRE2_1</name>
    <name evidence="6" type="ORF">EC973_001099</name>
</gene>
<dbReference type="GO" id="GO:0000026">
    <property type="term" value="F:alpha-1,2-mannosyltransferase activity"/>
    <property type="evidence" value="ECO:0007669"/>
    <property type="project" value="TreeGrafter"/>
</dbReference>
<comment type="similarity">
    <text evidence="1">Belongs to the glycosyltransferase 15 family.</text>
</comment>
<keyword evidence="4" id="KW-0677">Repeat</keyword>
<keyword evidence="6" id="KW-0328">Glycosyltransferase</keyword>
<reference evidence="6" key="1">
    <citation type="submission" date="2020-01" db="EMBL/GenBank/DDBJ databases">
        <title>Genome Sequencing of Three Apophysomyces-Like Fungal Strains Confirms a Novel Fungal Genus in the Mucoromycota with divergent Burkholderia-like Endosymbiotic Bacteria.</title>
        <authorList>
            <person name="Stajich J.E."/>
            <person name="Macias A.M."/>
            <person name="Carter-House D."/>
            <person name="Lovett B."/>
            <person name="Kasson L.R."/>
            <person name="Berry K."/>
            <person name="Grigoriev I."/>
            <person name="Chang Y."/>
            <person name="Spatafora J."/>
            <person name="Kasson M.T."/>
        </authorList>
    </citation>
    <scope>NUCLEOTIDE SEQUENCE</scope>
    <source>
        <strain evidence="6">NRRL A-21654</strain>
    </source>
</reference>
<dbReference type="InterPro" id="IPR002685">
    <property type="entry name" value="Glyco_trans_15"/>
</dbReference>
<evidence type="ECO:0000256" key="2">
    <source>
        <dbReference type="ARBA" id="ARBA00022614"/>
    </source>
</evidence>
<keyword evidence="3 6" id="KW-0808">Transferase</keyword>
<evidence type="ECO:0000313" key="6">
    <source>
        <dbReference type="EMBL" id="KAF7724374.1"/>
    </source>
</evidence>
<evidence type="ECO:0000256" key="3">
    <source>
        <dbReference type="ARBA" id="ARBA00022679"/>
    </source>
</evidence>
<dbReference type="PANTHER" id="PTHR31121:SF6">
    <property type="entry name" value="ALPHA-1,2 MANNOSYLTRANSFERASE KTR1"/>
    <property type="match status" value="1"/>
</dbReference>
<dbReference type="OrthoDB" id="660555at2759"/>
<dbReference type="SUPFAM" id="SSF52058">
    <property type="entry name" value="L domain-like"/>
    <property type="match status" value="1"/>
</dbReference>
<dbReference type="GO" id="GO:0005794">
    <property type="term" value="C:Golgi apparatus"/>
    <property type="evidence" value="ECO:0007669"/>
    <property type="project" value="TreeGrafter"/>
</dbReference>
<dbReference type="InterPro" id="IPR001611">
    <property type="entry name" value="Leu-rich_rpt"/>
</dbReference>
<dbReference type="PROSITE" id="PS51450">
    <property type="entry name" value="LRR"/>
    <property type="match status" value="3"/>
</dbReference>
<dbReference type="GO" id="GO:0006493">
    <property type="term" value="P:protein O-linked glycosylation"/>
    <property type="evidence" value="ECO:0007669"/>
    <property type="project" value="TreeGrafter"/>
</dbReference>
<evidence type="ECO:0000256" key="5">
    <source>
        <dbReference type="SAM" id="MobiDB-lite"/>
    </source>
</evidence>
<evidence type="ECO:0000313" key="7">
    <source>
        <dbReference type="Proteomes" id="UP000605846"/>
    </source>
</evidence>
<dbReference type="GO" id="GO:0006487">
    <property type="term" value="P:protein N-linked glycosylation"/>
    <property type="evidence" value="ECO:0007669"/>
    <property type="project" value="TreeGrafter"/>
</dbReference>
<feature type="region of interest" description="Disordered" evidence="5">
    <location>
        <begin position="986"/>
        <end position="1019"/>
    </location>
</feature>
<organism evidence="6 7">
    <name type="scientific">Apophysomyces ossiformis</name>
    <dbReference type="NCBI Taxonomy" id="679940"/>
    <lineage>
        <taxon>Eukaryota</taxon>
        <taxon>Fungi</taxon>
        <taxon>Fungi incertae sedis</taxon>
        <taxon>Mucoromycota</taxon>
        <taxon>Mucoromycotina</taxon>
        <taxon>Mucoromycetes</taxon>
        <taxon>Mucorales</taxon>
        <taxon>Mucorineae</taxon>
        <taxon>Mucoraceae</taxon>
        <taxon>Apophysomyces</taxon>
    </lineage>
</organism>
<dbReference type="GO" id="GO:0016020">
    <property type="term" value="C:membrane"/>
    <property type="evidence" value="ECO:0007669"/>
    <property type="project" value="InterPro"/>
</dbReference>
<name>A0A8H7BMI6_9FUNG</name>
<evidence type="ECO:0000256" key="1">
    <source>
        <dbReference type="ARBA" id="ARBA00007677"/>
    </source>
</evidence>
<dbReference type="Pfam" id="PF13855">
    <property type="entry name" value="LRR_8"/>
    <property type="match status" value="2"/>
</dbReference>
<evidence type="ECO:0000256" key="4">
    <source>
        <dbReference type="ARBA" id="ARBA00022737"/>
    </source>
</evidence>
<sequence>MDPRDMDLIRSLYKETSRTGSNSDSSIASSSSALPEHRQIKYLGPDFTLDRDIPLDVWSNLPTRGAFYMLVRNENIQEARAVMRSIEDRFNHKFHYPWILLNNQYFTNEFRRYVAKITQSPIFYGKIDMDAWNYPSWIDVPLAELKMLEMEVDEVYKGGSLSYHQMLRYQSGLFFWHSLFKHVEYVWRVESGATYTCDMDFDPFRYMKENNKTLGFALTMREYPNAIPNLWSTTRDFMSKQQEVVLSANDTIMPWITDDEEKYNMCHIWNNFEIVDMSFLKSPSYSAYFEHLDRTGGFFYESPPHLVDKRLHNQKHDPVEQLLLRGNEITSLHVYAKALTKMKHELRELSLRDNLLHHFPKEILVLKNLTSLSFAHNQFHEIPVNTLSRLQMLQWLSLAHNKLKDLPEDLEQCRYLRGIDLENNWLEHIPKVIYQLGRLDTLLLLNNVICQLEPDPLPSKIRTLNLSYNRLTQFPSTLILHPPPFLTYLNLSANLLGHIPTDFLHTGYEYLTSLDLHTCALKKIPGSFFRSLAMRCQNLKRLNLAINGLVELPPEIGLLRSVQWLNLNDNDIETLPASFANLTSLVKLGMVENKLCELPEHIFHHLRKLSKLDLRRNQLRYLPPSIISLAPMREVNESYDLAIPRTIFPAYISLDSNTHQVNDQHYKGCEAGGLLRTLVLCENKKMEYTDGVYCQVQTDEGVIDVQLIDIEGFTQHLRTSSLPRDFLLKKVLSLANESRDKRRRSLQQQACAVATQVPSLRELAMRAFLNGAYNVWVLKARKGTLSESPCIGRLDIYPDLREQFLDAMIPETIPRVLQHDMHKRARQCDSCNGWYTYSPVKLGYLSRLCENRTVVPIRSSMCSMACVLDCMLRIITAKHQWRPDTNDPAAELGPRVLFSEWALPVYSLQSTPEDVFTSREREPHANSSLPEACIVHSSLKKGIKGLVKRASFVFHSMLGMLTRKILRQLRRITAVLLPGSQSSRNQHLVEYSNSPPSPLPVRSPYGDRPMHTSVTSRPLEHPPIQQHYQILQPLPSAPSPASFNHLPRDAIRLQRF</sequence>
<keyword evidence="2" id="KW-0433">Leucine-rich repeat</keyword>
<dbReference type="SMART" id="SM00369">
    <property type="entry name" value="LRR_TYP"/>
    <property type="match status" value="10"/>
</dbReference>
<accession>A0A8H7BMI6</accession>
<comment type="caution">
    <text evidence="6">The sequence shown here is derived from an EMBL/GenBank/DDBJ whole genome shotgun (WGS) entry which is preliminary data.</text>
</comment>
<dbReference type="InterPro" id="IPR029044">
    <property type="entry name" value="Nucleotide-diphossugar_trans"/>
</dbReference>
<dbReference type="InterPro" id="IPR032675">
    <property type="entry name" value="LRR_dom_sf"/>
</dbReference>
<dbReference type="Gene3D" id="3.80.10.10">
    <property type="entry name" value="Ribonuclease Inhibitor"/>
    <property type="match status" value="2"/>
</dbReference>
<keyword evidence="7" id="KW-1185">Reference proteome</keyword>
<dbReference type="SUPFAM" id="SSF53448">
    <property type="entry name" value="Nucleotide-diphospho-sugar transferases"/>
    <property type="match status" value="1"/>
</dbReference>
<dbReference type="GO" id="GO:0000032">
    <property type="term" value="P:cell wall mannoprotein biosynthetic process"/>
    <property type="evidence" value="ECO:0007669"/>
    <property type="project" value="TreeGrafter"/>
</dbReference>
<dbReference type="Proteomes" id="UP000605846">
    <property type="component" value="Unassembled WGS sequence"/>
</dbReference>
<dbReference type="PANTHER" id="PTHR31121">
    <property type="entry name" value="ALPHA-1,2 MANNOSYLTRANSFERASE KTR1"/>
    <property type="match status" value="1"/>
</dbReference>